<evidence type="ECO:0000256" key="4">
    <source>
        <dbReference type="SAM" id="MobiDB-lite"/>
    </source>
</evidence>
<feature type="region of interest" description="Disordered" evidence="4">
    <location>
        <begin position="1"/>
        <end position="66"/>
    </location>
</feature>
<gene>
    <name evidence="6" type="ORF">C3L33_13488</name>
</gene>
<dbReference type="PROSITE" id="PS01162">
    <property type="entry name" value="QOR_ZETA_CRYSTAL"/>
    <property type="match status" value="1"/>
</dbReference>
<protein>
    <recommendedName>
        <fullName evidence="5">Enoyl reductase (ER) domain-containing protein</fullName>
    </recommendedName>
</protein>
<dbReference type="AlphaFoldDB" id="A0A6A4LJ29"/>
<dbReference type="CDD" id="cd05289">
    <property type="entry name" value="MDR_like_2"/>
    <property type="match status" value="1"/>
</dbReference>
<dbReference type="InterPro" id="IPR020843">
    <property type="entry name" value="ER"/>
</dbReference>
<evidence type="ECO:0000256" key="1">
    <source>
        <dbReference type="ARBA" id="ARBA00010371"/>
    </source>
</evidence>
<dbReference type="GO" id="GO:0008270">
    <property type="term" value="F:zinc ion binding"/>
    <property type="evidence" value="ECO:0007669"/>
    <property type="project" value="InterPro"/>
</dbReference>
<evidence type="ECO:0000256" key="3">
    <source>
        <dbReference type="ARBA" id="ARBA00023027"/>
    </source>
</evidence>
<keyword evidence="7" id="KW-1185">Reference proteome</keyword>
<dbReference type="InterPro" id="IPR044626">
    <property type="entry name" value="AOR-like"/>
</dbReference>
<reference evidence="6 7" key="1">
    <citation type="journal article" date="2019" name="Genome Biol. Evol.">
        <title>The Rhododendron genome and chromosomal organization provide insight into shared whole-genome duplications across the heath family (Ericaceae).</title>
        <authorList>
            <person name="Soza V.L."/>
            <person name="Lindsley D."/>
            <person name="Waalkes A."/>
            <person name="Ramage E."/>
            <person name="Patwardhan R.P."/>
            <person name="Burton J.N."/>
            <person name="Adey A."/>
            <person name="Kumar A."/>
            <person name="Qiu R."/>
            <person name="Shendure J."/>
            <person name="Hall B."/>
        </authorList>
    </citation>
    <scope>NUCLEOTIDE SEQUENCE [LARGE SCALE GENOMIC DNA]</scope>
    <source>
        <strain evidence="6">RSF 1966-606</strain>
    </source>
</reference>
<proteinExistence type="inferred from homology"/>
<accession>A0A6A4LJ29</accession>
<keyword evidence="2" id="KW-0560">Oxidoreductase</keyword>
<dbReference type="SMART" id="SM00829">
    <property type="entry name" value="PKS_ER"/>
    <property type="match status" value="1"/>
</dbReference>
<dbReference type="InterPro" id="IPR002364">
    <property type="entry name" value="Quin_OxRdtase/zeta-crystal_CS"/>
</dbReference>
<dbReference type="Proteomes" id="UP000428333">
    <property type="component" value="Linkage Group LG08"/>
</dbReference>
<evidence type="ECO:0000256" key="2">
    <source>
        <dbReference type="ARBA" id="ARBA00023002"/>
    </source>
</evidence>
<dbReference type="Pfam" id="PF08240">
    <property type="entry name" value="ADH_N"/>
    <property type="match status" value="1"/>
</dbReference>
<dbReference type="GO" id="GO:0016628">
    <property type="term" value="F:oxidoreductase activity, acting on the CH-CH group of donors, NAD or NADP as acceptor"/>
    <property type="evidence" value="ECO:0007669"/>
    <property type="project" value="InterPro"/>
</dbReference>
<dbReference type="Gene3D" id="3.40.50.720">
    <property type="entry name" value="NAD(P)-binding Rossmann-like Domain"/>
    <property type="match status" value="1"/>
</dbReference>
<dbReference type="PANTHER" id="PTHR44573">
    <property type="entry name" value="NADPH-DEPENDENT ALKENAL/ONE OXIDOREDUCTASE, CHLOROPLASTIC"/>
    <property type="match status" value="1"/>
</dbReference>
<evidence type="ECO:0000313" key="7">
    <source>
        <dbReference type="Proteomes" id="UP000428333"/>
    </source>
</evidence>
<dbReference type="InterPro" id="IPR013154">
    <property type="entry name" value="ADH-like_N"/>
</dbReference>
<comment type="caution">
    <text evidence="6">The sequence shown here is derived from an EMBL/GenBank/DDBJ whole genome shotgun (WGS) entry which is preliminary data.</text>
</comment>
<dbReference type="EMBL" id="QEFC01002101">
    <property type="protein sequence ID" value="KAE9454617.1"/>
    <property type="molecule type" value="Genomic_DNA"/>
</dbReference>
<comment type="similarity">
    <text evidence="1">Belongs to the zinc-containing alcohol dehydrogenase family. Quinone oxidoreductase subfamily.</text>
</comment>
<name>A0A6A4LJ29_9ERIC</name>
<dbReference type="Pfam" id="PF13602">
    <property type="entry name" value="ADH_zinc_N_2"/>
    <property type="match status" value="1"/>
</dbReference>
<dbReference type="OrthoDB" id="48317at2759"/>
<organism evidence="6 7">
    <name type="scientific">Rhododendron williamsianum</name>
    <dbReference type="NCBI Taxonomy" id="262921"/>
    <lineage>
        <taxon>Eukaryota</taxon>
        <taxon>Viridiplantae</taxon>
        <taxon>Streptophyta</taxon>
        <taxon>Embryophyta</taxon>
        <taxon>Tracheophyta</taxon>
        <taxon>Spermatophyta</taxon>
        <taxon>Magnoliopsida</taxon>
        <taxon>eudicotyledons</taxon>
        <taxon>Gunneridae</taxon>
        <taxon>Pentapetalae</taxon>
        <taxon>asterids</taxon>
        <taxon>Ericales</taxon>
        <taxon>Ericaceae</taxon>
        <taxon>Ericoideae</taxon>
        <taxon>Rhodoreae</taxon>
        <taxon>Rhododendron</taxon>
    </lineage>
</organism>
<dbReference type="SUPFAM" id="SSF50129">
    <property type="entry name" value="GroES-like"/>
    <property type="match status" value="1"/>
</dbReference>
<evidence type="ECO:0000259" key="5">
    <source>
        <dbReference type="SMART" id="SM00829"/>
    </source>
</evidence>
<feature type="compositionally biased region" description="Polar residues" evidence="4">
    <location>
        <begin position="36"/>
        <end position="66"/>
    </location>
</feature>
<dbReference type="InterPro" id="IPR011032">
    <property type="entry name" value="GroES-like_sf"/>
</dbReference>
<feature type="non-terminal residue" evidence="6">
    <location>
        <position position="1"/>
    </location>
</feature>
<feature type="compositionally biased region" description="Low complexity" evidence="4">
    <location>
        <begin position="21"/>
        <end position="32"/>
    </location>
</feature>
<sequence>MEPILSSTTLQLRPHHHHPHSLSSSSLSTLKHTTPRSLRQKLSSPVSPLRVSANSQAAPASTEAKSTYSVPSQMKAWVYGEYGSVDVLKFDSSVSVPPVKDDQVLVKVAAAALNPVDFKRRQGKFKATDSPLPTVPGYDVAGVVVKVGSQVKSLKEGDEVYGNINEKALEGPKQFGSFAEYTAVEEKLLALKPKNLDFAQAAGLPLAIQTAYEGLERSGFSDGKSILVLGGAGGVGSLVIQLAKHVFGASRVAATSSTGKLELLKSLGADLAIDYTKENFEDLPDKYDVVYDTGDKAAKVVKEGGSVVVLTGAVIPPGFRFVVTANGAVLEKLNPFLESGKVKPVVDSKGPFQFAKVVEAFSYIETNRATGKVVIHPIP</sequence>
<dbReference type="PANTHER" id="PTHR44573:SF1">
    <property type="entry name" value="NADPH-DEPENDENT ALKENAL_ONE OXIDOREDUCTASE, CHLOROPLASTIC"/>
    <property type="match status" value="1"/>
</dbReference>
<dbReference type="SUPFAM" id="SSF51735">
    <property type="entry name" value="NAD(P)-binding Rossmann-fold domains"/>
    <property type="match status" value="1"/>
</dbReference>
<evidence type="ECO:0000313" key="6">
    <source>
        <dbReference type="EMBL" id="KAE9454617.1"/>
    </source>
</evidence>
<keyword evidence="3" id="KW-0520">NAD</keyword>
<feature type="domain" description="Enoyl reductase (ER)" evidence="5">
    <location>
        <begin position="83"/>
        <end position="375"/>
    </location>
</feature>
<dbReference type="Gene3D" id="3.90.180.10">
    <property type="entry name" value="Medium-chain alcohol dehydrogenases, catalytic domain"/>
    <property type="match status" value="1"/>
</dbReference>
<dbReference type="InterPro" id="IPR036291">
    <property type="entry name" value="NAD(P)-bd_dom_sf"/>
</dbReference>